<dbReference type="Proteomes" id="UP000663825">
    <property type="component" value="Unassembled WGS sequence"/>
</dbReference>
<sequence>LLAGAAGPIGGFEAAGEQGLLASASNGSLSGAGQTGFMQDNAQYAAYGSGAATGAGQGSGEQQGGYMYQQAAYSAGSTVEGQQYGAEQQGFEQQDQAGGNGFVQNVQYQTMPQYGVSG</sequence>
<dbReference type="Proteomes" id="UP000663848">
    <property type="component" value="Unassembled WGS sequence"/>
</dbReference>
<dbReference type="EMBL" id="CAJOBP010030261">
    <property type="protein sequence ID" value="CAF4654744.1"/>
    <property type="molecule type" value="Genomic_DNA"/>
</dbReference>
<dbReference type="EMBL" id="CAJNXB010004300">
    <property type="protein sequence ID" value="CAF3367995.1"/>
    <property type="molecule type" value="Genomic_DNA"/>
</dbReference>
<proteinExistence type="predicted"/>
<protein>
    <submittedName>
        <fullName evidence="1">Uncharacterized protein</fullName>
    </submittedName>
</protein>
<dbReference type="Proteomes" id="UP000663873">
    <property type="component" value="Unassembled WGS sequence"/>
</dbReference>
<accession>A0A817XH61</accession>
<comment type="caution">
    <text evidence="1">The sequence shown here is derived from an EMBL/GenBank/DDBJ whole genome shotgun (WGS) entry which is preliminary data.</text>
</comment>
<reference evidence="1" key="1">
    <citation type="submission" date="2021-02" db="EMBL/GenBank/DDBJ databases">
        <authorList>
            <person name="Nowell W R."/>
        </authorList>
    </citation>
    <scope>NUCLEOTIDE SEQUENCE</scope>
</reference>
<keyword evidence="5" id="KW-1185">Reference proteome</keyword>
<dbReference type="AlphaFoldDB" id="A0A817XH61"/>
<evidence type="ECO:0000313" key="2">
    <source>
        <dbReference type="EMBL" id="CAF4537616.1"/>
    </source>
</evidence>
<gene>
    <name evidence="2" type="ORF">QYT958_LOCUS7364</name>
    <name evidence="1" type="ORF">TIS948_LOCUS24786</name>
    <name evidence="3" type="ORF">UJA718_LOCUS33915</name>
</gene>
<dbReference type="EMBL" id="CAJOBR010000699">
    <property type="protein sequence ID" value="CAF4537616.1"/>
    <property type="molecule type" value="Genomic_DNA"/>
</dbReference>
<name>A0A817XH61_9BILA</name>
<evidence type="ECO:0000313" key="1">
    <source>
        <dbReference type="EMBL" id="CAF3367995.1"/>
    </source>
</evidence>
<evidence type="ECO:0000313" key="3">
    <source>
        <dbReference type="EMBL" id="CAF4654744.1"/>
    </source>
</evidence>
<evidence type="ECO:0000313" key="5">
    <source>
        <dbReference type="Proteomes" id="UP000663873"/>
    </source>
</evidence>
<evidence type="ECO:0000313" key="4">
    <source>
        <dbReference type="Proteomes" id="UP000663825"/>
    </source>
</evidence>
<feature type="non-terminal residue" evidence="1">
    <location>
        <position position="1"/>
    </location>
</feature>
<organism evidence="1 4">
    <name type="scientific">Rotaria socialis</name>
    <dbReference type="NCBI Taxonomy" id="392032"/>
    <lineage>
        <taxon>Eukaryota</taxon>
        <taxon>Metazoa</taxon>
        <taxon>Spiralia</taxon>
        <taxon>Gnathifera</taxon>
        <taxon>Rotifera</taxon>
        <taxon>Eurotatoria</taxon>
        <taxon>Bdelloidea</taxon>
        <taxon>Philodinida</taxon>
        <taxon>Philodinidae</taxon>
        <taxon>Rotaria</taxon>
    </lineage>
</organism>